<dbReference type="InterPro" id="IPR001314">
    <property type="entry name" value="Peptidase_S1A"/>
</dbReference>
<dbReference type="Pfam" id="PF00089">
    <property type="entry name" value="Trypsin"/>
    <property type="match status" value="1"/>
</dbReference>
<evidence type="ECO:0000313" key="4">
    <source>
        <dbReference type="EnsemblMetazoa" id="OVOC9258.1"/>
    </source>
</evidence>
<dbReference type="PROSITE" id="PS00134">
    <property type="entry name" value="TRYPSIN_HIS"/>
    <property type="match status" value="1"/>
</dbReference>
<dbReference type="GO" id="GO:0004252">
    <property type="term" value="F:serine-type endopeptidase activity"/>
    <property type="evidence" value="ECO:0007669"/>
    <property type="project" value="InterPro"/>
</dbReference>
<dbReference type="InterPro" id="IPR051487">
    <property type="entry name" value="Ser/Thr_Proteases_Immune/Dev"/>
</dbReference>
<keyword evidence="1" id="KW-1015">Disulfide bond</keyword>
<dbReference type="Proteomes" id="UP000024404">
    <property type="component" value="Unassembled WGS sequence"/>
</dbReference>
<dbReference type="SMART" id="SM00020">
    <property type="entry name" value="Tryp_SPc"/>
    <property type="match status" value="1"/>
</dbReference>
<keyword evidence="5" id="KW-1185">Reference proteome</keyword>
<dbReference type="EnsemblMetazoa" id="OVOC9258.1">
    <property type="protein sequence ID" value="OVOC9258.1"/>
    <property type="gene ID" value="WBGene00246067"/>
</dbReference>
<evidence type="ECO:0000313" key="5">
    <source>
        <dbReference type="Proteomes" id="UP000024404"/>
    </source>
</evidence>
<protein>
    <submittedName>
        <fullName evidence="4">Peptidase S1 domain-containing protein</fullName>
    </submittedName>
</protein>
<evidence type="ECO:0000256" key="1">
    <source>
        <dbReference type="ARBA" id="ARBA00023157"/>
    </source>
</evidence>
<dbReference type="PANTHER" id="PTHR24256">
    <property type="entry name" value="TRYPTASE-RELATED"/>
    <property type="match status" value="1"/>
</dbReference>
<dbReference type="PROSITE" id="PS50240">
    <property type="entry name" value="TRYPSIN_DOM"/>
    <property type="match status" value="1"/>
</dbReference>
<dbReference type="SUPFAM" id="SSF50494">
    <property type="entry name" value="Trypsin-like serine proteases"/>
    <property type="match status" value="1"/>
</dbReference>
<dbReference type="InterPro" id="IPR018114">
    <property type="entry name" value="TRYPSIN_HIS"/>
</dbReference>
<dbReference type="InterPro" id="IPR009003">
    <property type="entry name" value="Peptidase_S1_PA"/>
</dbReference>
<organism evidence="4 5">
    <name type="scientific">Onchocerca volvulus</name>
    <dbReference type="NCBI Taxonomy" id="6282"/>
    <lineage>
        <taxon>Eukaryota</taxon>
        <taxon>Metazoa</taxon>
        <taxon>Ecdysozoa</taxon>
        <taxon>Nematoda</taxon>
        <taxon>Chromadorea</taxon>
        <taxon>Rhabditida</taxon>
        <taxon>Spirurina</taxon>
        <taxon>Spiruromorpha</taxon>
        <taxon>Filarioidea</taxon>
        <taxon>Onchocercidae</taxon>
        <taxon>Onchocerca</taxon>
    </lineage>
</organism>
<comment type="similarity">
    <text evidence="2">Belongs to the peptidase S1 family. CLIP subfamily.</text>
</comment>
<dbReference type="InterPro" id="IPR043504">
    <property type="entry name" value="Peptidase_S1_PA_chymotrypsin"/>
</dbReference>
<name>A0A8R1U1T6_ONCVO</name>
<reference evidence="4" key="2">
    <citation type="submission" date="2022-06" db="UniProtKB">
        <authorList>
            <consortium name="EnsemblMetazoa"/>
        </authorList>
    </citation>
    <scope>IDENTIFICATION</scope>
</reference>
<sequence>MSRKVRFKIMGGEDVLPGELPWAVALFYGRIYLCTGTLISRKHVITAAHCFKRILIHESCNISYGYYQKEAVRIYNILYGSNCMQQRDEHLCYIAPEMQMNRIIRAQYGRFFHEKCRISDFALLELEDIVEESFNNYICLGHRNIIRKEDQRQIIGYGWGSILTSDGEKSANNLQLVNFSKILNRLECLKMSKTNDAICAMESMVASTCQGDSGGGLAVLGSNGQWSLLGVLSHGTDCEQLRRGYPPQSQVYTDISLYAMDIDIFTGYDKVLRQLYHKYLSSE</sequence>
<feature type="domain" description="Peptidase S1" evidence="3">
    <location>
        <begin position="9"/>
        <end position="283"/>
    </location>
</feature>
<proteinExistence type="inferred from homology"/>
<dbReference type="AlphaFoldDB" id="A0A8R1U1T6"/>
<accession>A0A8R1U1T6</accession>
<dbReference type="Gene3D" id="2.40.10.10">
    <property type="entry name" value="Trypsin-like serine proteases"/>
    <property type="match status" value="1"/>
</dbReference>
<dbReference type="EMBL" id="CMVM020000258">
    <property type="status" value="NOT_ANNOTATED_CDS"/>
    <property type="molecule type" value="Genomic_DNA"/>
</dbReference>
<dbReference type="PRINTS" id="PR00722">
    <property type="entry name" value="CHYMOTRYPSIN"/>
</dbReference>
<evidence type="ECO:0000256" key="2">
    <source>
        <dbReference type="ARBA" id="ARBA00024195"/>
    </source>
</evidence>
<dbReference type="InterPro" id="IPR001254">
    <property type="entry name" value="Trypsin_dom"/>
</dbReference>
<dbReference type="GO" id="GO:0006508">
    <property type="term" value="P:proteolysis"/>
    <property type="evidence" value="ECO:0007669"/>
    <property type="project" value="InterPro"/>
</dbReference>
<reference evidence="5" key="1">
    <citation type="submission" date="2013-10" db="EMBL/GenBank/DDBJ databases">
        <title>Genome sequencing of Onchocerca volvulus.</title>
        <authorList>
            <person name="Cotton J."/>
            <person name="Tsai J."/>
            <person name="Stanley E."/>
            <person name="Tracey A."/>
            <person name="Holroyd N."/>
            <person name="Lustigman S."/>
            <person name="Berriman M."/>
        </authorList>
    </citation>
    <scope>NUCLEOTIDE SEQUENCE</scope>
</reference>
<evidence type="ECO:0000259" key="3">
    <source>
        <dbReference type="PROSITE" id="PS50240"/>
    </source>
</evidence>
<dbReference type="OMA" id="GQWSLLG"/>